<reference evidence="3" key="2">
    <citation type="submission" date="2013-04" db="UniProtKB">
        <authorList>
            <consortium name="EnsemblPlants"/>
        </authorList>
    </citation>
    <scope>IDENTIFICATION</scope>
</reference>
<organism evidence="3">
    <name type="scientific">Oryza brachyantha</name>
    <name type="common">malo sina</name>
    <dbReference type="NCBI Taxonomy" id="4533"/>
    <lineage>
        <taxon>Eukaryota</taxon>
        <taxon>Viridiplantae</taxon>
        <taxon>Streptophyta</taxon>
        <taxon>Embryophyta</taxon>
        <taxon>Tracheophyta</taxon>
        <taxon>Spermatophyta</taxon>
        <taxon>Magnoliopsida</taxon>
        <taxon>Liliopsida</taxon>
        <taxon>Poales</taxon>
        <taxon>Poaceae</taxon>
        <taxon>BOP clade</taxon>
        <taxon>Oryzoideae</taxon>
        <taxon>Oryzeae</taxon>
        <taxon>Oryzinae</taxon>
        <taxon>Oryza</taxon>
    </lineage>
</organism>
<accession>J3MIB8</accession>
<reference evidence="3" key="1">
    <citation type="journal article" date="2013" name="Nat. Commun.">
        <title>Whole-genome sequencing of Oryza brachyantha reveals mechanisms underlying Oryza genome evolution.</title>
        <authorList>
            <person name="Chen J."/>
            <person name="Huang Q."/>
            <person name="Gao D."/>
            <person name="Wang J."/>
            <person name="Lang Y."/>
            <person name="Liu T."/>
            <person name="Li B."/>
            <person name="Bai Z."/>
            <person name="Luis Goicoechea J."/>
            <person name="Liang C."/>
            <person name="Chen C."/>
            <person name="Zhang W."/>
            <person name="Sun S."/>
            <person name="Liao Y."/>
            <person name="Zhang X."/>
            <person name="Yang L."/>
            <person name="Song C."/>
            <person name="Wang M."/>
            <person name="Shi J."/>
            <person name="Liu G."/>
            <person name="Liu J."/>
            <person name="Zhou H."/>
            <person name="Zhou W."/>
            <person name="Yu Q."/>
            <person name="An N."/>
            <person name="Chen Y."/>
            <person name="Cai Q."/>
            <person name="Wang B."/>
            <person name="Liu B."/>
            <person name="Min J."/>
            <person name="Huang Y."/>
            <person name="Wu H."/>
            <person name="Li Z."/>
            <person name="Zhang Y."/>
            <person name="Yin Y."/>
            <person name="Song W."/>
            <person name="Jiang J."/>
            <person name="Jackson S.A."/>
            <person name="Wing R.A."/>
            <person name="Wang J."/>
            <person name="Chen M."/>
        </authorList>
    </citation>
    <scope>NUCLEOTIDE SEQUENCE [LARGE SCALE GENOMIC DNA]</scope>
    <source>
        <strain evidence="3">cv. IRGC 101232</strain>
    </source>
</reference>
<feature type="signal peptide" evidence="1">
    <location>
        <begin position="1"/>
        <end position="26"/>
    </location>
</feature>
<evidence type="ECO:0000256" key="1">
    <source>
        <dbReference type="SAM" id="SignalP"/>
    </source>
</evidence>
<dbReference type="InterPro" id="IPR014044">
    <property type="entry name" value="CAP_dom"/>
</dbReference>
<dbReference type="OMA" id="PADAMHI"/>
<proteinExistence type="predicted"/>
<dbReference type="AlphaFoldDB" id="J3MIB8"/>
<protein>
    <recommendedName>
        <fullName evidence="2">SCP domain-containing protein</fullName>
    </recommendedName>
</protein>
<dbReference type="STRING" id="4533.J3MIB8"/>
<dbReference type="InterPro" id="IPR035940">
    <property type="entry name" value="CAP_sf"/>
</dbReference>
<evidence type="ECO:0000259" key="2">
    <source>
        <dbReference type="SMART" id="SM00198"/>
    </source>
</evidence>
<dbReference type="HOGENOM" id="CLU_172967_0_0_1"/>
<sequence length="111" mass="12163">MEKGAAFAAVMMAMAVLATTTTGALQVQFSEAEKAQFVQLHNDARAAVGVRTAVAWNEALAAKALEHARYCRKEHIPGPYGENLWWGWSSAAGWVGTPADAMHIYIYIYIY</sequence>
<dbReference type="EnsemblPlants" id="OB07G11500.1">
    <property type="protein sequence ID" value="OB07G11500.1"/>
    <property type="gene ID" value="OB07G11500"/>
</dbReference>
<dbReference type="Gramene" id="OB07G11500.1">
    <property type="protein sequence ID" value="OB07G11500.1"/>
    <property type="gene ID" value="OB07G11500"/>
</dbReference>
<dbReference type="Proteomes" id="UP000006038">
    <property type="component" value="Chromosome 7"/>
</dbReference>
<keyword evidence="4" id="KW-1185">Reference proteome</keyword>
<dbReference type="Gene3D" id="3.40.33.10">
    <property type="entry name" value="CAP"/>
    <property type="match status" value="1"/>
</dbReference>
<feature type="domain" description="SCP" evidence="2">
    <location>
        <begin position="32"/>
        <end position="111"/>
    </location>
</feature>
<dbReference type="SMART" id="SM00198">
    <property type="entry name" value="SCP"/>
    <property type="match status" value="1"/>
</dbReference>
<feature type="chain" id="PRO_5003775027" description="SCP domain-containing protein" evidence="1">
    <location>
        <begin position="27"/>
        <end position="111"/>
    </location>
</feature>
<keyword evidence="1" id="KW-0732">Signal</keyword>
<evidence type="ECO:0000313" key="4">
    <source>
        <dbReference type="Proteomes" id="UP000006038"/>
    </source>
</evidence>
<name>J3MIB8_ORYBR</name>
<dbReference type="Pfam" id="PF00188">
    <property type="entry name" value="CAP"/>
    <property type="match status" value="1"/>
</dbReference>
<dbReference type="SUPFAM" id="SSF55797">
    <property type="entry name" value="PR-1-like"/>
    <property type="match status" value="1"/>
</dbReference>
<evidence type="ECO:0000313" key="3">
    <source>
        <dbReference type="EnsemblPlants" id="OB07G11500.1"/>
    </source>
</evidence>